<proteinExistence type="predicted"/>
<dbReference type="Proteomes" id="UP000235388">
    <property type="component" value="Unassembled WGS sequence"/>
</dbReference>
<protein>
    <submittedName>
        <fullName evidence="1">Uncharacterized protein</fullName>
    </submittedName>
</protein>
<evidence type="ECO:0000313" key="2">
    <source>
        <dbReference type="Proteomes" id="UP000235388"/>
    </source>
</evidence>
<dbReference type="EMBL" id="PGCJ01000038">
    <property type="protein sequence ID" value="PLW54964.1"/>
    <property type="molecule type" value="Genomic_DNA"/>
</dbReference>
<name>A0A2N5VY90_9BASI</name>
<sequence length="191" mass="20576">MFLVKSGGYVAASLTKPLRGGAKRLRRRGTARKVGSDGCIRVFIGCGHPIQTRARATKLIADRFKLGGQTPGPLSLNGFTQGGLVGTLQGPLPFPMGLCGKGALRPPRPSELRDLLLTEGPKNQEPERWGLPVCTGAPILAVLLKSHSTPNPPPTPTNTRPQISRAIQQYYFTDPEDSQCKLLASFFLNHP</sequence>
<keyword evidence="2" id="KW-1185">Reference proteome</keyword>
<comment type="caution">
    <text evidence="1">The sequence shown here is derived from an EMBL/GenBank/DDBJ whole genome shotgun (WGS) entry which is preliminary data.</text>
</comment>
<gene>
    <name evidence="1" type="ORF">PCANC_02706</name>
</gene>
<accession>A0A2N5VY90</accession>
<evidence type="ECO:0000313" key="1">
    <source>
        <dbReference type="EMBL" id="PLW54964.1"/>
    </source>
</evidence>
<reference evidence="1 2" key="1">
    <citation type="submission" date="2017-11" db="EMBL/GenBank/DDBJ databases">
        <title>De novo assembly and phasing of dikaryotic genomes from two isolates of Puccinia coronata f. sp. avenae, the causal agent of oat crown rust.</title>
        <authorList>
            <person name="Miller M.E."/>
            <person name="Zhang Y."/>
            <person name="Omidvar V."/>
            <person name="Sperschneider J."/>
            <person name="Schwessinger B."/>
            <person name="Raley C."/>
            <person name="Palmer J.M."/>
            <person name="Garnica D."/>
            <person name="Upadhyaya N."/>
            <person name="Rathjen J."/>
            <person name="Taylor J.M."/>
            <person name="Park R.F."/>
            <person name="Dodds P.N."/>
            <person name="Hirsch C.D."/>
            <person name="Kianian S.F."/>
            <person name="Figueroa M."/>
        </authorList>
    </citation>
    <scope>NUCLEOTIDE SEQUENCE [LARGE SCALE GENOMIC DNA]</scope>
    <source>
        <strain evidence="1">12NC29</strain>
    </source>
</reference>
<organism evidence="1 2">
    <name type="scientific">Puccinia coronata f. sp. avenae</name>
    <dbReference type="NCBI Taxonomy" id="200324"/>
    <lineage>
        <taxon>Eukaryota</taxon>
        <taxon>Fungi</taxon>
        <taxon>Dikarya</taxon>
        <taxon>Basidiomycota</taxon>
        <taxon>Pucciniomycotina</taxon>
        <taxon>Pucciniomycetes</taxon>
        <taxon>Pucciniales</taxon>
        <taxon>Pucciniaceae</taxon>
        <taxon>Puccinia</taxon>
    </lineage>
</organism>
<dbReference type="AlphaFoldDB" id="A0A2N5VY90"/>